<proteinExistence type="predicted"/>
<reference evidence="2" key="1">
    <citation type="journal article" date="2020" name="Fungal Divers.">
        <title>Resolving the Mortierellaceae phylogeny through synthesis of multi-gene phylogenetics and phylogenomics.</title>
        <authorList>
            <person name="Vandepol N."/>
            <person name="Liber J."/>
            <person name="Desiro A."/>
            <person name="Na H."/>
            <person name="Kennedy M."/>
            <person name="Barry K."/>
            <person name="Grigoriev I.V."/>
            <person name="Miller A.N."/>
            <person name="O'Donnell K."/>
            <person name="Stajich J.E."/>
            <person name="Bonito G."/>
        </authorList>
    </citation>
    <scope>NUCLEOTIDE SEQUENCE</scope>
    <source>
        <strain evidence="2">NVP1</strain>
    </source>
</reference>
<protein>
    <submittedName>
        <fullName evidence="2">Uncharacterized protein</fullName>
    </submittedName>
</protein>
<feature type="non-terminal residue" evidence="2">
    <location>
        <position position="307"/>
    </location>
</feature>
<dbReference type="AlphaFoldDB" id="A0A9P5SAS1"/>
<evidence type="ECO:0000313" key="3">
    <source>
        <dbReference type="Proteomes" id="UP000696485"/>
    </source>
</evidence>
<evidence type="ECO:0000313" key="2">
    <source>
        <dbReference type="EMBL" id="KAF9314600.1"/>
    </source>
</evidence>
<dbReference type="Proteomes" id="UP000696485">
    <property type="component" value="Unassembled WGS sequence"/>
</dbReference>
<feature type="compositionally biased region" description="Basic and acidic residues" evidence="1">
    <location>
        <begin position="286"/>
        <end position="307"/>
    </location>
</feature>
<sequence>MKTPTGPNIPIREFVYTLPETISSPTPKHATIPQKLLRVLHCIKDENMTLPTFLEELFKSNDPDVAQWTEHFHENKGAERVLKIWEGELQGGKWEEDFVNSAVDVVVNRTLKHLESNEYAEGAKYLTWFLRGLLKEDITGQELPSKSSKSHRTQKPSSVRGCIMAVLIFMSSQKVNAFQTVMGLFLHSTGCPKRVVEVLSGLGLSVSYSQVQKVLRSLTKDAQEQIKEAVMKYEWYVVYNNINIANKHHHQRANKHDTFDNGTAATLILFPSDKDQPPAAPPALFRPEDKRPEPTVELFFPKDIDLK</sequence>
<name>A0A9P5SAS1_9FUNG</name>
<keyword evidence="3" id="KW-1185">Reference proteome</keyword>
<evidence type="ECO:0000256" key="1">
    <source>
        <dbReference type="SAM" id="MobiDB-lite"/>
    </source>
</evidence>
<comment type="caution">
    <text evidence="2">The sequence shown here is derived from an EMBL/GenBank/DDBJ whole genome shotgun (WGS) entry which is preliminary data.</text>
</comment>
<gene>
    <name evidence="2" type="ORF">BG006_003909</name>
</gene>
<accession>A0A9P5SAS1</accession>
<organism evidence="2 3">
    <name type="scientific">Podila minutissima</name>
    <dbReference type="NCBI Taxonomy" id="64525"/>
    <lineage>
        <taxon>Eukaryota</taxon>
        <taxon>Fungi</taxon>
        <taxon>Fungi incertae sedis</taxon>
        <taxon>Mucoromycota</taxon>
        <taxon>Mortierellomycotina</taxon>
        <taxon>Mortierellomycetes</taxon>
        <taxon>Mortierellales</taxon>
        <taxon>Mortierellaceae</taxon>
        <taxon>Podila</taxon>
    </lineage>
</organism>
<feature type="region of interest" description="Disordered" evidence="1">
    <location>
        <begin position="272"/>
        <end position="307"/>
    </location>
</feature>
<dbReference type="EMBL" id="JAAAUY010002165">
    <property type="protein sequence ID" value="KAF9314600.1"/>
    <property type="molecule type" value="Genomic_DNA"/>
</dbReference>